<dbReference type="Proteomes" id="UP001519343">
    <property type="component" value="Unassembled WGS sequence"/>
</dbReference>
<accession>A0ABS4GRQ2</accession>
<gene>
    <name evidence="1" type="ORF">J2Z37_002971</name>
</gene>
<proteinExistence type="predicted"/>
<dbReference type="InterPro" id="IPR012452">
    <property type="entry name" value="DUF1657"/>
</dbReference>
<dbReference type="RefSeq" id="WP_209810998.1">
    <property type="nucleotide sequence ID" value="NZ_JAGGKT010000009.1"/>
</dbReference>
<reference evidence="1 2" key="1">
    <citation type="submission" date="2021-03" db="EMBL/GenBank/DDBJ databases">
        <title>Genomic Encyclopedia of Type Strains, Phase IV (KMG-IV): sequencing the most valuable type-strain genomes for metagenomic binning, comparative biology and taxonomic classification.</title>
        <authorList>
            <person name="Goeker M."/>
        </authorList>
    </citation>
    <scope>NUCLEOTIDE SEQUENCE [LARGE SCALE GENOMIC DNA]</scope>
    <source>
        <strain evidence="1 2">DSM 24738</strain>
    </source>
</reference>
<evidence type="ECO:0008006" key="3">
    <source>
        <dbReference type="Google" id="ProtNLM"/>
    </source>
</evidence>
<evidence type="ECO:0000313" key="2">
    <source>
        <dbReference type="Proteomes" id="UP001519343"/>
    </source>
</evidence>
<name>A0ABS4GRQ2_9BACL</name>
<evidence type="ECO:0000313" key="1">
    <source>
        <dbReference type="EMBL" id="MBP1932960.1"/>
    </source>
</evidence>
<protein>
    <recommendedName>
        <fullName evidence="3">DUF1657 domain-containing protein</fullName>
    </recommendedName>
</protein>
<keyword evidence="2" id="KW-1185">Reference proteome</keyword>
<organism evidence="1 2">
    <name type="scientific">Ammoniphilus resinae</name>
    <dbReference type="NCBI Taxonomy" id="861532"/>
    <lineage>
        <taxon>Bacteria</taxon>
        <taxon>Bacillati</taxon>
        <taxon>Bacillota</taxon>
        <taxon>Bacilli</taxon>
        <taxon>Bacillales</taxon>
        <taxon>Paenibacillaceae</taxon>
        <taxon>Aneurinibacillus group</taxon>
        <taxon>Ammoniphilus</taxon>
    </lineage>
</organism>
<sequence>MTVASQVKQTLASLKGAQATLELYAQQTVIEQEQMAFANSLEKISGIIVMLEKRISAMEFEEPQYKGF</sequence>
<dbReference type="Pfam" id="PF07870">
    <property type="entry name" value="DUF1657"/>
    <property type="match status" value="1"/>
</dbReference>
<dbReference type="EMBL" id="JAGGKT010000009">
    <property type="protein sequence ID" value="MBP1932960.1"/>
    <property type="molecule type" value="Genomic_DNA"/>
</dbReference>
<comment type="caution">
    <text evidence="1">The sequence shown here is derived from an EMBL/GenBank/DDBJ whole genome shotgun (WGS) entry which is preliminary data.</text>
</comment>